<evidence type="ECO:0000313" key="2">
    <source>
        <dbReference type="Proteomes" id="UP000406256"/>
    </source>
</evidence>
<name>A0A5E4YGJ7_9BURK</name>
<dbReference type="EMBL" id="CABPSB010000022">
    <property type="protein sequence ID" value="VVE47173.1"/>
    <property type="molecule type" value="Genomic_DNA"/>
</dbReference>
<protein>
    <submittedName>
        <fullName evidence="1">Uncharacterized protein</fullName>
    </submittedName>
</protein>
<evidence type="ECO:0000313" key="1">
    <source>
        <dbReference type="EMBL" id="VVE47173.1"/>
    </source>
</evidence>
<dbReference type="InterPro" id="IPR058630">
    <property type="entry name" value="T4_Y16D"/>
</dbReference>
<keyword evidence="2" id="KW-1185">Reference proteome</keyword>
<organism evidence="1 2">
    <name type="scientific">Pandoraea anhela</name>
    <dbReference type="NCBI Taxonomy" id="2508295"/>
    <lineage>
        <taxon>Bacteria</taxon>
        <taxon>Pseudomonadati</taxon>
        <taxon>Pseudomonadota</taxon>
        <taxon>Betaproteobacteria</taxon>
        <taxon>Burkholderiales</taxon>
        <taxon>Burkholderiaceae</taxon>
        <taxon>Pandoraea</taxon>
    </lineage>
</organism>
<gene>
    <name evidence="1" type="ORF">PAN31108_04478</name>
</gene>
<dbReference type="AlphaFoldDB" id="A0A5E4YGJ7"/>
<proteinExistence type="predicted"/>
<reference evidence="1 2" key="1">
    <citation type="submission" date="2019-08" db="EMBL/GenBank/DDBJ databases">
        <authorList>
            <person name="Peeters C."/>
        </authorList>
    </citation>
    <scope>NUCLEOTIDE SEQUENCE [LARGE SCALE GENOMIC DNA]</scope>
    <source>
        <strain evidence="1 2">LMG 31108</strain>
    </source>
</reference>
<accession>A0A5E4YGJ7</accession>
<dbReference type="OrthoDB" id="7066660at2"/>
<dbReference type="Pfam" id="PF26092">
    <property type="entry name" value="T4_Y16D"/>
    <property type="match status" value="1"/>
</dbReference>
<dbReference type="Proteomes" id="UP000406256">
    <property type="component" value="Unassembled WGS sequence"/>
</dbReference>
<dbReference type="RefSeq" id="WP_150670962.1">
    <property type="nucleotide sequence ID" value="NZ_CABPSB010000022.1"/>
</dbReference>
<sequence>MRQNEIILGDCRVVCAACRFSSNPPMIILGARHWDPRMHETFEALQQLVSASIIDHGRWEQGFIDQFGKFLSRTEAWKVAEAAGQIIRRCGGDEADGGTLYSENLY</sequence>